<organism evidence="2">
    <name type="scientific">viral metagenome</name>
    <dbReference type="NCBI Taxonomy" id="1070528"/>
    <lineage>
        <taxon>unclassified sequences</taxon>
        <taxon>metagenomes</taxon>
        <taxon>organismal metagenomes</taxon>
    </lineage>
</organism>
<name>A0A6C0DD97_9ZZZZ</name>
<evidence type="ECO:0000313" key="2">
    <source>
        <dbReference type="EMBL" id="QHT14382.1"/>
    </source>
</evidence>
<evidence type="ECO:0000256" key="1">
    <source>
        <dbReference type="SAM" id="MobiDB-lite"/>
    </source>
</evidence>
<accession>A0A6C0DD97</accession>
<sequence>MKWRHRKSKKQQRKRAKTRRRQRGGQSTILLSGEAFKGLCKYNLDNRYDLIPIDTNVKEGDRVFLKVGDIPAFVANPPPVNVTLISANHDETFTDDMMKMVAPHVTKVYAVNCNAKEAIQIPMGFRDDQYTSHKVLKDVLEDPSKSSNKMTLCLVNFLVANNGDERSKARDAFKDAPWATKSEYMNYNAEKALVHNNADVMQKRLEYYIQLKKTKFVICPPGTGIDTHRVYETLYFGGIPIIKTSFLDPMYKKLGGCWIVNDWSEVTEEECNKRWEERDKPTILWAPSEWLKY</sequence>
<protein>
    <recommendedName>
        <fullName evidence="3">Exostosin GT47 domain-containing protein</fullName>
    </recommendedName>
</protein>
<proteinExistence type="predicted"/>
<reference evidence="2" key="1">
    <citation type="journal article" date="2020" name="Nature">
        <title>Giant virus diversity and host interactions through global metagenomics.</title>
        <authorList>
            <person name="Schulz F."/>
            <person name="Roux S."/>
            <person name="Paez-Espino D."/>
            <person name="Jungbluth S."/>
            <person name="Walsh D.A."/>
            <person name="Denef V.J."/>
            <person name="McMahon K.D."/>
            <person name="Konstantinidis K.T."/>
            <person name="Eloe-Fadrosh E.A."/>
            <person name="Kyrpides N.C."/>
            <person name="Woyke T."/>
        </authorList>
    </citation>
    <scope>NUCLEOTIDE SEQUENCE</scope>
    <source>
        <strain evidence="2">GVMAG-M-3300023174-137</strain>
    </source>
</reference>
<evidence type="ECO:0008006" key="3">
    <source>
        <dbReference type="Google" id="ProtNLM"/>
    </source>
</evidence>
<dbReference type="AlphaFoldDB" id="A0A6C0DD97"/>
<feature type="region of interest" description="Disordered" evidence="1">
    <location>
        <begin position="1"/>
        <end position="25"/>
    </location>
</feature>
<feature type="compositionally biased region" description="Basic residues" evidence="1">
    <location>
        <begin position="1"/>
        <end position="23"/>
    </location>
</feature>
<dbReference type="EMBL" id="MN739582">
    <property type="protein sequence ID" value="QHT14382.1"/>
    <property type="molecule type" value="Genomic_DNA"/>
</dbReference>